<evidence type="ECO:0000313" key="2">
    <source>
        <dbReference type="EMBL" id="MFC4403831.1"/>
    </source>
</evidence>
<gene>
    <name evidence="2" type="ORF">ACFOY7_12190</name>
</gene>
<reference evidence="3" key="1">
    <citation type="journal article" date="2019" name="Int. J. Syst. Evol. Microbiol.">
        <title>The Global Catalogue of Microorganisms (GCM) 10K type strain sequencing project: providing services to taxonomists for standard genome sequencing and annotation.</title>
        <authorList>
            <consortium name="The Broad Institute Genomics Platform"/>
            <consortium name="The Broad Institute Genome Sequencing Center for Infectious Disease"/>
            <person name="Wu L."/>
            <person name="Ma J."/>
        </authorList>
    </citation>
    <scope>NUCLEOTIDE SEQUENCE [LARGE SCALE GENOMIC DNA]</scope>
    <source>
        <strain evidence="3">CCUG 37865</strain>
    </source>
</reference>
<keyword evidence="1" id="KW-0472">Membrane</keyword>
<dbReference type="RefSeq" id="WP_390252361.1">
    <property type="nucleotide sequence ID" value="NZ_JBHSDT010000008.1"/>
</dbReference>
<dbReference type="Proteomes" id="UP001595882">
    <property type="component" value="Unassembled WGS sequence"/>
</dbReference>
<dbReference type="EMBL" id="JBHSDT010000008">
    <property type="protein sequence ID" value="MFC4403831.1"/>
    <property type="molecule type" value="Genomic_DNA"/>
</dbReference>
<feature type="transmembrane region" description="Helical" evidence="1">
    <location>
        <begin position="6"/>
        <end position="28"/>
    </location>
</feature>
<organism evidence="2 3">
    <name type="scientific">Gracilibacillus xinjiangensis</name>
    <dbReference type="NCBI Taxonomy" id="1193282"/>
    <lineage>
        <taxon>Bacteria</taxon>
        <taxon>Bacillati</taxon>
        <taxon>Bacillota</taxon>
        <taxon>Bacilli</taxon>
        <taxon>Bacillales</taxon>
        <taxon>Bacillaceae</taxon>
        <taxon>Gracilibacillus</taxon>
    </lineage>
</organism>
<accession>A0ABV8WZ24</accession>
<evidence type="ECO:0000256" key="1">
    <source>
        <dbReference type="SAM" id="Phobius"/>
    </source>
</evidence>
<keyword evidence="3" id="KW-1185">Reference proteome</keyword>
<evidence type="ECO:0000313" key="3">
    <source>
        <dbReference type="Proteomes" id="UP001595882"/>
    </source>
</evidence>
<keyword evidence="1" id="KW-0812">Transmembrane</keyword>
<keyword evidence="1" id="KW-1133">Transmembrane helix</keyword>
<name>A0ABV8WZ24_9BACI</name>
<sequence length="42" mass="5128">MRRVELYYCFFGLEIMSKWLSISVYLIVKRFHPYIKQEGGIL</sequence>
<comment type="caution">
    <text evidence="2">The sequence shown here is derived from an EMBL/GenBank/DDBJ whole genome shotgun (WGS) entry which is preliminary data.</text>
</comment>
<proteinExistence type="predicted"/>
<protein>
    <submittedName>
        <fullName evidence="2">Uncharacterized protein</fullName>
    </submittedName>
</protein>